<keyword evidence="2" id="KW-1185">Reference proteome</keyword>
<organism evidence="1 2">
    <name type="scientific">Aliidiomarina minuta</name>
    <dbReference type="NCBI Taxonomy" id="880057"/>
    <lineage>
        <taxon>Bacteria</taxon>
        <taxon>Pseudomonadati</taxon>
        <taxon>Pseudomonadota</taxon>
        <taxon>Gammaproteobacteria</taxon>
        <taxon>Alteromonadales</taxon>
        <taxon>Idiomarinaceae</taxon>
        <taxon>Aliidiomarina</taxon>
    </lineage>
</organism>
<proteinExistence type="predicted"/>
<dbReference type="InterPro" id="IPR010323">
    <property type="entry name" value="DUF924"/>
</dbReference>
<accession>A0A432W3J1</accession>
<dbReference type="AlphaFoldDB" id="A0A432W3J1"/>
<evidence type="ECO:0000313" key="1">
    <source>
        <dbReference type="EMBL" id="RUO23934.1"/>
    </source>
</evidence>
<comment type="caution">
    <text evidence="1">The sequence shown here is derived from an EMBL/GenBank/DDBJ whole genome shotgun (WGS) entry which is preliminary data.</text>
</comment>
<sequence>MQQDILDYWFGDKSDTAAIAKAQQKLWWSKDETVDAEIRTRFQPLLSALEEGLLDDWADTAEGTLALIILSDQFPRNMFRGSPLAFHYDPWALQFCKEAIAKGFEKELSVMQKAFLYMPLEHSENLDDQEAAVAQFSALHEEEPGEETAVLLDFAKQHHAIIQRFGRYPHRNEILGRESTVEELEFLKQPGSSF</sequence>
<dbReference type="Proteomes" id="UP000288293">
    <property type="component" value="Unassembled WGS sequence"/>
</dbReference>
<dbReference type="InterPro" id="IPR011990">
    <property type="entry name" value="TPR-like_helical_dom_sf"/>
</dbReference>
<name>A0A432W3J1_9GAMM</name>
<reference evidence="1 2" key="1">
    <citation type="journal article" date="2011" name="Front. Microbiol.">
        <title>Genomic signatures of strain selection and enhancement in Bacillus atrophaeus var. globigii, a historical biowarfare simulant.</title>
        <authorList>
            <person name="Gibbons H.S."/>
            <person name="Broomall S.M."/>
            <person name="McNew L.A."/>
            <person name="Daligault H."/>
            <person name="Chapman C."/>
            <person name="Bruce D."/>
            <person name="Karavis M."/>
            <person name="Krepps M."/>
            <person name="McGregor P.A."/>
            <person name="Hong C."/>
            <person name="Park K.H."/>
            <person name="Akmal A."/>
            <person name="Feldman A."/>
            <person name="Lin J.S."/>
            <person name="Chang W.E."/>
            <person name="Higgs B.W."/>
            <person name="Demirev P."/>
            <person name="Lindquist J."/>
            <person name="Liem A."/>
            <person name="Fochler E."/>
            <person name="Read T.D."/>
            <person name="Tapia R."/>
            <person name="Johnson S."/>
            <person name="Bishop-Lilly K.A."/>
            <person name="Detter C."/>
            <person name="Han C."/>
            <person name="Sozhamannan S."/>
            <person name="Rosenzweig C.N."/>
            <person name="Skowronski E.W."/>
        </authorList>
    </citation>
    <scope>NUCLEOTIDE SEQUENCE [LARGE SCALE GENOMIC DNA]</scope>
    <source>
        <strain evidence="1 2">MLST1</strain>
    </source>
</reference>
<dbReference type="RefSeq" id="WP_126804354.1">
    <property type="nucleotide sequence ID" value="NZ_PIPL01000003.1"/>
</dbReference>
<dbReference type="EMBL" id="PIPL01000003">
    <property type="protein sequence ID" value="RUO23934.1"/>
    <property type="molecule type" value="Genomic_DNA"/>
</dbReference>
<gene>
    <name evidence="1" type="ORF">CWE09_12355</name>
</gene>
<protein>
    <submittedName>
        <fullName evidence="1">DUF924 domain-containing protein</fullName>
    </submittedName>
</protein>
<dbReference type="SUPFAM" id="SSF48452">
    <property type="entry name" value="TPR-like"/>
    <property type="match status" value="1"/>
</dbReference>
<evidence type="ECO:0000313" key="2">
    <source>
        <dbReference type="Proteomes" id="UP000288293"/>
    </source>
</evidence>
<dbReference type="OrthoDB" id="7593450at2"/>
<dbReference type="Gene3D" id="1.25.40.10">
    <property type="entry name" value="Tetratricopeptide repeat domain"/>
    <property type="match status" value="1"/>
</dbReference>
<dbReference type="Pfam" id="PF06041">
    <property type="entry name" value="DUF924"/>
    <property type="match status" value="1"/>
</dbReference>
<dbReference type="Gene3D" id="1.20.58.320">
    <property type="entry name" value="TPR-like"/>
    <property type="match status" value="1"/>
</dbReference>